<dbReference type="InterPro" id="IPR029033">
    <property type="entry name" value="His_PPase_superfam"/>
</dbReference>
<name>A0ABS4IT16_9BACL</name>
<dbReference type="SUPFAM" id="SSF53254">
    <property type="entry name" value="Phosphoglycerate mutase-like"/>
    <property type="match status" value="1"/>
</dbReference>
<dbReference type="Proteomes" id="UP001519287">
    <property type="component" value="Unassembled WGS sequence"/>
</dbReference>
<dbReference type="PANTHER" id="PTHR48100:SF59">
    <property type="entry name" value="ADENOSYLCOBALAMIN_ALPHA-RIBAZOLE PHOSPHATASE"/>
    <property type="match status" value="1"/>
</dbReference>
<dbReference type="GO" id="GO:0004619">
    <property type="term" value="F:phosphoglycerate mutase activity"/>
    <property type="evidence" value="ECO:0007669"/>
    <property type="project" value="UniProtKB-EC"/>
</dbReference>
<dbReference type="PIRSF" id="PIRSF000709">
    <property type="entry name" value="6PFK_2-Ptase"/>
    <property type="match status" value="1"/>
</dbReference>
<dbReference type="GO" id="GO:0016787">
    <property type="term" value="F:hydrolase activity"/>
    <property type="evidence" value="ECO:0007669"/>
    <property type="project" value="UniProtKB-KW"/>
</dbReference>
<comment type="caution">
    <text evidence="1">The sequence shown here is derived from an EMBL/GenBank/DDBJ whole genome shotgun (WGS) entry which is preliminary data.</text>
</comment>
<protein>
    <submittedName>
        <fullName evidence="1">Phosphoglycerate mutase</fullName>
        <ecNumber evidence="1">5.4.2.12</ecNumber>
    </submittedName>
</protein>
<keyword evidence="1" id="KW-0413">Isomerase</keyword>
<keyword evidence="2" id="KW-1185">Reference proteome</keyword>
<dbReference type="InterPro" id="IPR013078">
    <property type="entry name" value="His_Pase_superF_clade-1"/>
</dbReference>
<dbReference type="InterPro" id="IPR001345">
    <property type="entry name" value="PG/BPGM_mutase_AS"/>
</dbReference>
<gene>
    <name evidence="1" type="ORF">J2Z66_001342</name>
</gene>
<dbReference type="PROSITE" id="PS00175">
    <property type="entry name" value="PG_MUTASE"/>
    <property type="match status" value="1"/>
</dbReference>
<accession>A0ABS4IT16</accession>
<dbReference type="EMBL" id="JAGGLB010000003">
    <property type="protein sequence ID" value="MBP1989744.1"/>
    <property type="molecule type" value="Genomic_DNA"/>
</dbReference>
<dbReference type="Pfam" id="PF00300">
    <property type="entry name" value="His_Phos_1"/>
    <property type="match status" value="1"/>
</dbReference>
<keyword evidence="1" id="KW-0378">Hydrolase</keyword>
<dbReference type="Gene3D" id="3.40.50.1240">
    <property type="entry name" value="Phosphoglycerate mutase-like"/>
    <property type="match status" value="1"/>
</dbReference>
<dbReference type="RefSeq" id="WP_209970551.1">
    <property type="nucleotide sequence ID" value="NZ_JAGGLB010000003.1"/>
</dbReference>
<evidence type="ECO:0000313" key="1">
    <source>
        <dbReference type="EMBL" id="MBP1989744.1"/>
    </source>
</evidence>
<dbReference type="CDD" id="cd07067">
    <property type="entry name" value="HP_PGM_like"/>
    <property type="match status" value="1"/>
</dbReference>
<dbReference type="EC" id="5.4.2.12" evidence="1"/>
<sequence>MKLFVTRHGQTEWNSENRVCGITNINLTDTGIEQAKELSTKLADYKIDIIISSPLKRAKETAEIISDAIGKIVIIDRRLFEQNYGVYEGVSRNAEDFRAAKKHFSSKLSGGESLFQVAHRVYSLIEEIKEKYPNENVLFVTHGSVCRVIHSYFTDLSNEEYFEYYTGNCELKEYSL</sequence>
<reference evidence="1 2" key="1">
    <citation type="submission" date="2021-03" db="EMBL/GenBank/DDBJ databases">
        <title>Genomic Encyclopedia of Type Strains, Phase IV (KMG-IV): sequencing the most valuable type-strain genomes for metagenomic binning, comparative biology and taxonomic classification.</title>
        <authorList>
            <person name="Goeker M."/>
        </authorList>
    </citation>
    <scope>NUCLEOTIDE SEQUENCE [LARGE SCALE GENOMIC DNA]</scope>
    <source>
        <strain evidence="1 2">DSM 26048</strain>
    </source>
</reference>
<dbReference type="InterPro" id="IPR050275">
    <property type="entry name" value="PGM_Phosphatase"/>
</dbReference>
<proteinExistence type="predicted"/>
<organism evidence="1 2">
    <name type="scientific">Paenibacillus eucommiae</name>
    <dbReference type="NCBI Taxonomy" id="1355755"/>
    <lineage>
        <taxon>Bacteria</taxon>
        <taxon>Bacillati</taxon>
        <taxon>Bacillota</taxon>
        <taxon>Bacilli</taxon>
        <taxon>Bacillales</taxon>
        <taxon>Paenibacillaceae</taxon>
        <taxon>Paenibacillus</taxon>
    </lineage>
</organism>
<evidence type="ECO:0000313" key="2">
    <source>
        <dbReference type="Proteomes" id="UP001519287"/>
    </source>
</evidence>
<dbReference type="PANTHER" id="PTHR48100">
    <property type="entry name" value="BROAD-SPECIFICITY PHOSPHATASE YOR283W-RELATED"/>
    <property type="match status" value="1"/>
</dbReference>
<dbReference type="SMART" id="SM00855">
    <property type="entry name" value="PGAM"/>
    <property type="match status" value="1"/>
</dbReference>